<dbReference type="AlphaFoldDB" id="A0AAV5RZD9"/>
<feature type="compositionally biased region" description="Basic and acidic residues" evidence="5">
    <location>
        <begin position="73"/>
        <end position="83"/>
    </location>
</feature>
<reference evidence="7 8" key="1">
    <citation type="journal article" date="2023" name="Elife">
        <title>Identification of key yeast species and microbe-microbe interactions impacting larval growth of Drosophila in the wild.</title>
        <authorList>
            <person name="Mure A."/>
            <person name="Sugiura Y."/>
            <person name="Maeda R."/>
            <person name="Honda K."/>
            <person name="Sakurai N."/>
            <person name="Takahashi Y."/>
            <person name="Watada M."/>
            <person name="Katoh T."/>
            <person name="Gotoh A."/>
            <person name="Gotoh Y."/>
            <person name="Taniguchi I."/>
            <person name="Nakamura K."/>
            <person name="Hayashi T."/>
            <person name="Katayama T."/>
            <person name="Uemura T."/>
            <person name="Hattori Y."/>
        </authorList>
    </citation>
    <scope>NUCLEOTIDE SEQUENCE [LARGE SCALE GENOMIC DNA]</scope>
    <source>
        <strain evidence="7 8">KH-74</strain>
    </source>
</reference>
<dbReference type="GO" id="GO:0090575">
    <property type="term" value="C:RNA polymerase II transcription regulator complex"/>
    <property type="evidence" value="ECO:0007669"/>
    <property type="project" value="TreeGrafter"/>
</dbReference>
<proteinExistence type="predicted"/>
<feature type="compositionally biased region" description="Basic and acidic residues" evidence="5">
    <location>
        <begin position="56"/>
        <end position="65"/>
    </location>
</feature>
<comment type="subcellular location">
    <subcellularLocation>
        <location evidence="1">Nucleus</location>
    </subcellularLocation>
</comment>
<dbReference type="InterPro" id="IPR046347">
    <property type="entry name" value="bZIP_sf"/>
</dbReference>
<feature type="region of interest" description="Disordered" evidence="5">
    <location>
        <begin position="118"/>
        <end position="156"/>
    </location>
</feature>
<dbReference type="SMART" id="SM00338">
    <property type="entry name" value="BRLZ"/>
    <property type="match status" value="1"/>
</dbReference>
<dbReference type="EMBL" id="BTGD01000006">
    <property type="protein sequence ID" value="GMM55819.1"/>
    <property type="molecule type" value="Genomic_DNA"/>
</dbReference>
<gene>
    <name evidence="7" type="ORF">DAKH74_024350</name>
</gene>
<comment type="caution">
    <text evidence="7">The sequence shown here is derived from an EMBL/GenBank/DDBJ whole genome shotgun (WGS) entry which is preliminary data.</text>
</comment>
<sequence>MDKRTAMQDIRPNGNPEDVLRASRILVSKNWQLPPRVAPVRPAKGPAKGKGKGKVQKGDEKEGRSHKQLQNREAQRAYRERRANRLKEMEESIEALQRLVAHWKGKCAEKDRQIALLRGGVPPEASASGGDTSLGSTPMGDKNSPDASSPGGNSAPATCGFCNEDTNCVCTELEHAQDSSVPPPVAAPAKSTVFSCSGAPETCSKCADIDESCIKPAAPDLLQQGNSHQPIEMVESDKPLEIDFTHLAGKTRPPKIVGKGAVPWSRAQGPRSK</sequence>
<dbReference type="GO" id="GO:0000976">
    <property type="term" value="F:transcription cis-regulatory region binding"/>
    <property type="evidence" value="ECO:0007669"/>
    <property type="project" value="InterPro"/>
</dbReference>
<name>A0AAV5RZD9_MAUHU</name>
<dbReference type="PANTHER" id="PTHR40621:SF7">
    <property type="entry name" value="BZIP DOMAIN-CONTAINING PROTEIN"/>
    <property type="match status" value="1"/>
</dbReference>
<protein>
    <submittedName>
        <fullName evidence="7">Yap5 protein</fullName>
    </submittedName>
</protein>
<feature type="region of interest" description="Disordered" evidence="5">
    <location>
        <begin position="33"/>
        <end position="83"/>
    </location>
</feature>
<keyword evidence="4" id="KW-0539">Nucleus</keyword>
<feature type="region of interest" description="Disordered" evidence="5">
    <location>
        <begin position="246"/>
        <end position="273"/>
    </location>
</feature>
<evidence type="ECO:0000313" key="7">
    <source>
        <dbReference type="EMBL" id="GMM55819.1"/>
    </source>
</evidence>
<dbReference type="SUPFAM" id="SSF57959">
    <property type="entry name" value="Leucine zipper domain"/>
    <property type="match status" value="1"/>
</dbReference>
<evidence type="ECO:0000259" key="6">
    <source>
        <dbReference type="PROSITE" id="PS00036"/>
    </source>
</evidence>
<dbReference type="Gene3D" id="1.20.5.170">
    <property type="match status" value="1"/>
</dbReference>
<evidence type="ECO:0000256" key="3">
    <source>
        <dbReference type="ARBA" id="ARBA00023163"/>
    </source>
</evidence>
<keyword evidence="2" id="KW-0805">Transcription regulation</keyword>
<evidence type="ECO:0000313" key="8">
    <source>
        <dbReference type="Proteomes" id="UP001377567"/>
    </source>
</evidence>
<dbReference type="GO" id="GO:0001228">
    <property type="term" value="F:DNA-binding transcription activator activity, RNA polymerase II-specific"/>
    <property type="evidence" value="ECO:0007669"/>
    <property type="project" value="TreeGrafter"/>
</dbReference>
<keyword evidence="8" id="KW-1185">Reference proteome</keyword>
<feature type="domain" description="BZIP" evidence="6">
    <location>
        <begin position="67"/>
        <end position="81"/>
    </location>
</feature>
<dbReference type="Proteomes" id="UP001377567">
    <property type="component" value="Unassembled WGS sequence"/>
</dbReference>
<dbReference type="CDD" id="cd14688">
    <property type="entry name" value="bZIP_YAP"/>
    <property type="match status" value="1"/>
</dbReference>
<dbReference type="InterPro" id="IPR050936">
    <property type="entry name" value="AP-1-like"/>
</dbReference>
<dbReference type="PROSITE" id="PS00036">
    <property type="entry name" value="BZIP_BASIC"/>
    <property type="match status" value="1"/>
</dbReference>
<dbReference type="InterPro" id="IPR004827">
    <property type="entry name" value="bZIP"/>
</dbReference>
<dbReference type="PANTHER" id="PTHR40621">
    <property type="entry name" value="TRANSCRIPTION FACTOR KAPC-RELATED"/>
    <property type="match status" value="1"/>
</dbReference>
<feature type="compositionally biased region" description="Low complexity" evidence="5">
    <location>
        <begin position="34"/>
        <end position="46"/>
    </location>
</feature>
<evidence type="ECO:0000256" key="2">
    <source>
        <dbReference type="ARBA" id="ARBA00023015"/>
    </source>
</evidence>
<feature type="compositionally biased region" description="Polar residues" evidence="5">
    <location>
        <begin position="145"/>
        <end position="156"/>
    </location>
</feature>
<keyword evidence="3" id="KW-0804">Transcription</keyword>
<evidence type="ECO:0000256" key="4">
    <source>
        <dbReference type="ARBA" id="ARBA00023242"/>
    </source>
</evidence>
<organism evidence="7 8">
    <name type="scientific">Maudiozyma humilis</name>
    <name type="common">Sour dough yeast</name>
    <name type="synonym">Kazachstania humilis</name>
    <dbReference type="NCBI Taxonomy" id="51915"/>
    <lineage>
        <taxon>Eukaryota</taxon>
        <taxon>Fungi</taxon>
        <taxon>Dikarya</taxon>
        <taxon>Ascomycota</taxon>
        <taxon>Saccharomycotina</taxon>
        <taxon>Saccharomycetes</taxon>
        <taxon>Saccharomycetales</taxon>
        <taxon>Saccharomycetaceae</taxon>
        <taxon>Maudiozyma</taxon>
    </lineage>
</organism>
<accession>A0AAV5RZD9</accession>
<evidence type="ECO:0000256" key="5">
    <source>
        <dbReference type="SAM" id="MobiDB-lite"/>
    </source>
</evidence>
<evidence type="ECO:0000256" key="1">
    <source>
        <dbReference type="ARBA" id="ARBA00004123"/>
    </source>
</evidence>